<dbReference type="AlphaFoldDB" id="A0A2G9HL36"/>
<protein>
    <recommendedName>
        <fullName evidence="4">Retrotransposon Copia-like N-terminal domain-containing protein</fullName>
    </recommendedName>
</protein>
<gene>
    <name evidence="2" type="ORF">CDL12_09191</name>
</gene>
<keyword evidence="3" id="KW-1185">Reference proteome</keyword>
<proteinExistence type="predicted"/>
<evidence type="ECO:0000313" key="2">
    <source>
        <dbReference type="EMBL" id="PIN18143.1"/>
    </source>
</evidence>
<feature type="region of interest" description="Disordered" evidence="1">
    <location>
        <begin position="1"/>
        <end position="24"/>
    </location>
</feature>
<evidence type="ECO:0000313" key="3">
    <source>
        <dbReference type="Proteomes" id="UP000231279"/>
    </source>
</evidence>
<dbReference type="PANTHER" id="PTHR34222:SF40">
    <property type="match status" value="1"/>
</dbReference>
<evidence type="ECO:0000256" key="1">
    <source>
        <dbReference type="SAM" id="MobiDB-lite"/>
    </source>
</evidence>
<dbReference type="EMBL" id="NKXS01001518">
    <property type="protein sequence ID" value="PIN18143.1"/>
    <property type="molecule type" value="Genomic_DNA"/>
</dbReference>
<dbReference type="Proteomes" id="UP000231279">
    <property type="component" value="Unassembled WGS sequence"/>
</dbReference>
<dbReference type="PANTHER" id="PTHR34222">
    <property type="entry name" value="GAG_PRE-INTEGRS DOMAIN-CONTAINING PROTEIN"/>
    <property type="match status" value="1"/>
</dbReference>
<organism evidence="2 3">
    <name type="scientific">Handroanthus impetiginosus</name>
    <dbReference type="NCBI Taxonomy" id="429701"/>
    <lineage>
        <taxon>Eukaryota</taxon>
        <taxon>Viridiplantae</taxon>
        <taxon>Streptophyta</taxon>
        <taxon>Embryophyta</taxon>
        <taxon>Tracheophyta</taxon>
        <taxon>Spermatophyta</taxon>
        <taxon>Magnoliopsida</taxon>
        <taxon>eudicotyledons</taxon>
        <taxon>Gunneridae</taxon>
        <taxon>Pentapetalae</taxon>
        <taxon>asterids</taxon>
        <taxon>lamiids</taxon>
        <taxon>Lamiales</taxon>
        <taxon>Bignoniaceae</taxon>
        <taxon>Crescentiina</taxon>
        <taxon>Tabebuia alliance</taxon>
        <taxon>Handroanthus</taxon>
    </lineage>
</organism>
<comment type="caution">
    <text evidence="2">The sequence shown here is derived from an EMBL/GenBank/DDBJ whole genome shotgun (WGS) entry which is preliminary data.</text>
</comment>
<evidence type="ECO:0008006" key="4">
    <source>
        <dbReference type="Google" id="ProtNLM"/>
    </source>
</evidence>
<name>A0A2G9HL36_9LAMI</name>
<accession>A0A2G9HL36</accession>
<reference evidence="3" key="1">
    <citation type="journal article" date="2018" name="Gigascience">
        <title>Genome assembly of the Pink Ipe (Handroanthus impetiginosus, Bignoniaceae), a highly valued, ecologically keystone Neotropical timber forest tree.</title>
        <authorList>
            <person name="Silva-Junior O.B."/>
            <person name="Grattapaglia D."/>
            <person name="Novaes E."/>
            <person name="Collevatti R.G."/>
        </authorList>
    </citation>
    <scope>NUCLEOTIDE SEQUENCE [LARGE SCALE GENOMIC DNA]</scope>
    <source>
        <strain evidence="3">cv. UFG-1</strain>
    </source>
</reference>
<dbReference type="OrthoDB" id="1725534at2759"/>
<sequence length="327" mass="37747">MAKDKPVERISGNPTKSGNLDGPENVQIPITGHKLNGNNYVQWSQSVKMFICGRGKDEYLTNEIVPPKPDDPKYRTWKIQNNLVMSWLVNSMTNEIEIFEIEAGLHDLRKGDLTVTQYFGILSRHWQRLDILEEHQWECPKDAKKYKEIIERKRIFKFFMGLNKSVDEVRGRILGMKPLPSIREAFSEVRKEESRRKVMLGDTPSVPIVDQSLALAARGTQRQENWTKKGRPWCDHCRKSGHTRDNYWKIHGKPADWKSSKNGYEGRDNHTMAEEGIHALKPKPFTTEQLEVLQKMFSQQTMNPNTIGIGSVAQKVLYLLNPQSYGL</sequence>